<evidence type="ECO:0000313" key="3">
    <source>
        <dbReference type="EMBL" id="KAK4777654.1"/>
    </source>
</evidence>
<evidence type="ECO:0000313" key="4">
    <source>
        <dbReference type="Proteomes" id="UP001345219"/>
    </source>
</evidence>
<keyword evidence="2" id="KW-0732">Signal</keyword>
<proteinExistence type="predicted"/>
<dbReference type="PANTHER" id="PTHR33052">
    <property type="entry name" value="DUF4228 DOMAIN PROTEIN-RELATED"/>
    <property type="match status" value="1"/>
</dbReference>
<evidence type="ECO:0000256" key="2">
    <source>
        <dbReference type="SAM" id="SignalP"/>
    </source>
</evidence>
<name>A0AAN7L4G5_9MYRT</name>
<dbReference type="AlphaFoldDB" id="A0AAN7L4G5"/>
<accession>A0AAN7L4G5</accession>
<reference evidence="3 4" key="1">
    <citation type="journal article" date="2023" name="Hortic Res">
        <title>Pangenome of water caltrop reveals structural variations and asymmetric subgenome divergence after allopolyploidization.</title>
        <authorList>
            <person name="Zhang X."/>
            <person name="Chen Y."/>
            <person name="Wang L."/>
            <person name="Yuan Y."/>
            <person name="Fang M."/>
            <person name="Shi L."/>
            <person name="Lu R."/>
            <person name="Comes H.P."/>
            <person name="Ma Y."/>
            <person name="Chen Y."/>
            <person name="Huang G."/>
            <person name="Zhou Y."/>
            <person name="Zheng Z."/>
            <person name="Qiu Y."/>
        </authorList>
    </citation>
    <scope>NUCLEOTIDE SEQUENCE [LARGE SCALE GENOMIC DNA]</scope>
    <source>
        <tissue evidence="3">Roots</tissue>
    </source>
</reference>
<evidence type="ECO:0000256" key="1">
    <source>
        <dbReference type="SAM" id="MobiDB-lite"/>
    </source>
</evidence>
<dbReference type="Pfam" id="PF14009">
    <property type="entry name" value="PADRE"/>
    <property type="match status" value="1"/>
</dbReference>
<feature type="region of interest" description="Disordered" evidence="1">
    <location>
        <begin position="138"/>
        <end position="175"/>
    </location>
</feature>
<dbReference type="Proteomes" id="UP001345219">
    <property type="component" value="Chromosome 14"/>
</dbReference>
<feature type="region of interest" description="Disordered" evidence="1">
    <location>
        <begin position="83"/>
        <end position="117"/>
    </location>
</feature>
<protein>
    <recommendedName>
        <fullName evidence="5">6,7-dimethyl-8-ribityllumazine synthase</fullName>
    </recommendedName>
</protein>
<feature type="signal peptide" evidence="2">
    <location>
        <begin position="1"/>
        <end position="17"/>
    </location>
</feature>
<organism evidence="3 4">
    <name type="scientific">Trapa incisa</name>
    <dbReference type="NCBI Taxonomy" id="236973"/>
    <lineage>
        <taxon>Eukaryota</taxon>
        <taxon>Viridiplantae</taxon>
        <taxon>Streptophyta</taxon>
        <taxon>Embryophyta</taxon>
        <taxon>Tracheophyta</taxon>
        <taxon>Spermatophyta</taxon>
        <taxon>Magnoliopsida</taxon>
        <taxon>eudicotyledons</taxon>
        <taxon>Gunneridae</taxon>
        <taxon>Pentapetalae</taxon>
        <taxon>rosids</taxon>
        <taxon>malvids</taxon>
        <taxon>Myrtales</taxon>
        <taxon>Lythraceae</taxon>
        <taxon>Trapa</taxon>
    </lineage>
</organism>
<comment type="caution">
    <text evidence="3">The sequence shown here is derived from an EMBL/GenBank/DDBJ whole genome shotgun (WGS) entry which is preliminary data.</text>
</comment>
<evidence type="ECO:0008006" key="5">
    <source>
        <dbReference type="Google" id="ProtNLM"/>
    </source>
</evidence>
<keyword evidence="4" id="KW-1185">Reference proteome</keyword>
<feature type="compositionally biased region" description="Low complexity" evidence="1">
    <location>
        <begin position="101"/>
        <end position="110"/>
    </location>
</feature>
<dbReference type="InterPro" id="IPR025322">
    <property type="entry name" value="PADRE_dom"/>
</dbReference>
<feature type="compositionally biased region" description="Low complexity" evidence="1">
    <location>
        <begin position="138"/>
        <end position="149"/>
    </location>
</feature>
<gene>
    <name evidence="3" type="ORF">SAY87_017841</name>
</gene>
<dbReference type="EMBL" id="JAXIOK010000002">
    <property type="protein sequence ID" value="KAK4777654.1"/>
    <property type="molecule type" value="Genomic_DNA"/>
</dbReference>
<sequence>MGNSLRCCLACVLPCGALDLIRIVHMNGFVEEITGPITADDVLKANPNHILSKPTAQGLVRRIDIISPESELKRGSIYFLIPSTTSRPRGHKAENKLQQHTTTTTGSSTTVDIKRSGLEGNSHLSSFREVEVAVLGKISKSKSSSSFSSSRREKRRPRSGRIDVWRPHLQSISED</sequence>
<feature type="chain" id="PRO_5042975118" description="6,7-dimethyl-8-ribityllumazine synthase" evidence="2">
    <location>
        <begin position="18"/>
        <end position="175"/>
    </location>
</feature>